<sequence>MLRTYRGGCHCQSVRFEAQIDFSQGTVRCNCTFCSKVRLWLVNVRPEALRLLSDENALMVYRGKNPVAHHPFCKRCGVHVFDRIDMPNETGFPYININIMCVDDLDVDEALSAPIVYVNGLQNDWGNPPSETRHL</sequence>
<keyword evidence="6" id="KW-1185">Reference proteome</keyword>
<dbReference type="SUPFAM" id="SSF51316">
    <property type="entry name" value="Mss4-like"/>
    <property type="match status" value="1"/>
</dbReference>
<dbReference type="GO" id="GO:0016846">
    <property type="term" value="F:carbon-sulfur lyase activity"/>
    <property type="evidence" value="ECO:0007669"/>
    <property type="project" value="InterPro"/>
</dbReference>
<evidence type="ECO:0000256" key="1">
    <source>
        <dbReference type="ARBA" id="ARBA00005495"/>
    </source>
</evidence>
<evidence type="ECO:0000313" key="6">
    <source>
        <dbReference type="Proteomes" id="UP000035963"/>
    </source>
</evidence>
<dbReference type="OrthoDB" id="327703at2"/>
<evidence type="ECO:0000256" key="2">
    <source>
        <dbReference type="ARBA" id="ARBA00022723"/>
    </source>
</evidence>
<dbReference type="PROSITE" id="PS51891">
    <property type="entry name" value="CENP_V_GFA"/>
    <property type="match status" value="1"/>
</dbReference>
<dbReference type="AlphaFoldDB" id="A0A0J1CSE8"/>
<accession>A0A0J1CSE8</accession>
<dbReference type="EMBL" id="AEJF01000158">
    <property type="protein sequence ID" value="KLU23221.1"/>
    <property type="molecule type" value="Genomic_DNA"/>
</dbReference>
<evidence type="ECO:0000313" key="5">
    <source>
        <dbReference type="EMBL" id="KLU23221.1"/>
    </source>
</evidence>
<keyword evidence="2" id="KW-0479">Metal-binding</keyword>
<name>A0A0J1CSE8_9BURK</name>
<feature type="domain" description="CENP-V/GFA" evidence="4">
    <location>
        <begin position="5"/>
        <end position="124"/>
    </location>
</feature>
<dbReference type="Gene3D" id="2.170.150.70">
    <property type="match status" value="1"/>
</dbReference>
<dbReference type="InterPro" id="IPR006913">
    <property type="entry name" value="CENP-V/GFA"/>
</dbReference>
<dbReference type="InterPro" id="IPR011057">
    <property type="entry name" value="Mss4-like_sf"/>
</dbReference>
<dbReference type="PANTHER" id="PTHR28620:SF1">
    <property type="entry name" value="CENP-V_GFA DOMAIN-CONTAINING PROTEIN"/>
    <property type="match status" value="1"/>
</dbReference>
<keyword evidence="3" id="KW-0862">Zinc</keyword>
<reference evidence="5 6" key="1">
    <citation type="journal article" date="2015" name="Genome Announc.">
        <title>Draft Genome Sequence of Burkholderia sp. Strain PML1(12), an Ectomycorrhizosphere-Inhabiting Bacterium with Effective Mineral-Weathering Ability.</title>
        <authorList>
            <person name="Uroz S."/>
            <person name="Oger P."/>
        </authorList>
    </citation>
    <scope>NUCLEOTIDE SEQUENCE [LARGE SCALE GENOMIC DNA]</scope>
    <source>
        <strain evidence="6">PML1(12)</strain>
    </source>
</reference>
<evidence type="ECO:0000256" key="3">
    <source>
        <dbReference type="ARBA" id="ARBA00022833"/>
    </source>
</evidence>
<comment type="similarity">
    <text evidence="1">Belongs to the Gfa family.</text>
</comment>
<protein>
    <submittedName>
        <fullName evidence="5">Aldehyde-activating protein</fullName>
    </submittedName>
</protein>
<dbReference type="Proteomes" id="UP000035963">
    <property type="component" value="Unassembled WGS sequence"/>
</dbReference>
<dbReference type="PATRIC" id="fig|908627.4.peg.5921"/>
<dbReference type="PANTHER" id="PTHR28620">
    <property type="entry name" value="CENTROMERE PROTEIN V"/>
    <property type="match status" value="1"/>
</dbReference>
<evidence type="ECO:0000259" key="4">
    <source>
        <dbReference type="PROSITE" id="PS51891"/>
    </source>
</evidence>
<comment type="caution">
    <text evidence="5">The sequence shown here is derived from an EMBL/GenBank/DDBJ whole genome shotgun (WGS) entry which is preliminary data.</text>
</comment>
<proteinExistence type="inferred from homology"/>
<organism evidence="5 6">
    <name type="scientific">Caballeronia mineralivorans PML1(12)</name>
    <dbReference type="NCBI Taxonomy" id="908627"/>
    <lineage>
        <taxon>Bacteria</taxon>
        <taxon>Pseudomonadati</taxon>
        <taxon>Pseudomonadota</taxon>
        <taxon>Betaproteobacteria</taxon>
        <taxon>Burkholderiales</taxon>
        <taxon>Burkholderiaceae</taxon>
        <taxon>Caballeronia</taxon>
    </lineage>
</organism>
<dbReference type="InterPro" id="IPR052355">
    <property type="entry name" value="CENP-V-like"/>
</dbReference>
<dbReference type="Pfam" id="PF04828">
    <property type="entry name" value="GFA"/>
    <property type="match status" value="1"/>
</dbReference>
<gene>
    <name evidence="5" type="ORF">EOS_26535</name>
</gene>
<dbReference type="GO" id="GO:0046872">
    <property type="term" value="F:metal ion binding"/>
    <property type="evidence" value="ECO:0007669"/>
    <property type="project" value="UniProtKB-KW"/>
</dbReference>